<evidence type="ECO:0000313" key="1">
    <source>
        <dbReference type="EMBL" id="AIQ59672.1"/>
    </source>
</evidence>
<dbReference type="EMBL" id="CP009285">
    <property type="protein sequence ID" value="AIQ59672.1"/>
    <property type="molecule type" value="Genomic_DNA"/>
</dbReference>
<dbReference type="HOGENOM" id="CLU_2357046_0_0_9"/>
<sequence>MIIQNESSYEGSFLFPREEVIPLAKVINLELSVNPSNPVQEAVAVVLLLINSHPGRQYELLQQIDMQIGEALAALDEARMKAADSKVAEDLESPVD</sequence>
<dbReference type="AlphaFoldDB" id="A0A089LFL6"/>
<organism evidence="1 2">
    <name type="scientific">Paenibacillus borealis</name>
    <dbReference type="NCBI Taxonomy" id="160799"/>
    <lineage>
        <taxon>Bacteria</taxon>
        <taxon>Bacillati</taxon>
        <taxon>Bacillota</taxon>
        <taxon>Bacilli</taxon>
        <taxon>Bacillales</taxon>
        <taxon>Paenibacillaceae</taxon>
        <taxon>Paenibacillus</taxon>
    </lineage>
</organism>
<evidence type="ECO:0000313" key="2">
    <source>
        <dbReference type="Proteomes" id="UP000029518"/>
    </source>
</evidence>
<gene>
    <name evidence="1" type="ORF">PBOR_23975</name>
</gene>
<dbReference type="KEGG" id="pbd:PBOR_23975"/>
<name>A0A089LFL6_PAEBO</name>
<dbReference type="Proteomes" id="UP000029518">
    <property type="component" value="Chromosome"/>
</dbReference>
<accession>A0A089LFL6</accession>
<protein>
    <submittedName>
        <fullName evidence="1">Uncharacterized protein</fullName>
    </submittedName>
</protein>
<dbReference type="RefSeq" id="WP_042215749.1">
    <property type="nucleotide sequence ID" value="NZ_CP009285.1"/>
</dbReference>
<proteinExistence type="predicted"/>
<reference evidence="1" key="1">
    <citation type="submission" date="2014-08" db="EMBL/GenBank/DDBJ databases">
        <title>Comparative genomics of the Paenibacillus odorifer group.</title>
        <authorList>
            <person name="den Bakker H.C."/>
            <person name="Tsai Y.-C.Y.-C."/>
            <person name="Martin N."/>
            <person name="Korlach J."/>
            <person name="Wiedmann M."/>
        </authorList>
    </citation>
    <scope>NUCLEOTIDE SEQUENCE [LARGE SCALE GENOMIC DNA]</scope>
    <source>
        <strain evidence="1">DSM 13188</strain>
    </source>
</reference>
<dbReference type="OrthoDB" id="2664645at2"/>
<keyword evidence="2" id="KW-1185">Reference proteome</keyword>